<dbReference type="NCBIfam" id="NF003114">
    <property type="entry name" value="PRK04032.1"/>
    <property type="match status" value="1"/>
</dbReference>
<keyword evidence="1" id="KW-0812">Transmembrane</keyword>
<feature type="transmembrane region" description="Helical" evidence="1">
    <location>
        <begin position="168"/>
        <end position="187"/>
    </location>
</feature>
<dbReference type="PANTHER" id="PTHR39650">
    <property type="entry name" value="CDP-ARCHAEOL SYNTHASE"/>
    <property type="match status" value="1"/>
</dbReference>
<dbReference type="PANTHER" id="PTHR39650:SF1">
    <property type="entry name" value="CDP-ARCHAEOL SYNTHASE"/>
    <property type="match status" value="1"/>
</dbReference>
<dbReference type="InterPro" id="IPR032690">
    <property type="entry name" value="CarS"/>
</dbReference>
<feature type="transmembrane region" description="Helical" evidence="1">
    <location>
        <begin position="60"/>
        <end position="82"/>
    </location>
</feature>
<sequence>MDSTILNDFLGDGGAVIWVLLPAFVANATATLPRGAGPAMDFGRLWPGDGRRVFGPSKTWSGFLVGGAIGAAVGVFEAWLILLAPPNWAVVPVLAPSALAALPLAILIAYGAMTGDAIGSFIKRRMDRPSGARTLFLDQFPFVLVPIAFGFAFSPALFAAVFGNWEAVLWLVILTLGLHALFNWIGYHAGLKKVPW</sequence>
<keyword evidence="1" id="KW-0472">Membrane</keyword>
<reference evidence="2" key="1">
    <citation type="submission" date="2013-08" db="EMBL/GenBank/DDBJ databases">
        <authorList>
            <person name="Mendez C."/>
            <person name="Richter M."/>
            <person name="Ferrer M."/>
            <person name="Sanchez J."/>
        </authorList>
    </citation>
    <scope>NUCLEOTIDE SEQUENCE</scope>
</reference>
<keyword evidence="1" id="KW-1133">Transmembrane helix</keyword>
<gene>
    <name evidence="2" type="ORF">B1B_11379</name>
</gene>
<protein>
    <submittedName>
        <fullName evidence="2">Membrane protein containing DUF46</fullName>
    </submittedName>
</protein>
<feature type="transmembrane region" description="Helical" evidence="1">
    <location>
        <begin position="94"/>
        <end position="119"/>
    </location>
</feature>
<evidence type="ECO:0000313" key="2">
    <source>
        <dbReference type="EMBL" id="EQD50018.1"/>
    </source>
</evidence>
<proteinExistence type="predicted"/>
<evidence type="ECO:0000256" key="1">
    <source>
        <dbReference type="SAM" id="Phobius"/>
    </source>
</evidence>
<comment type="caution">
    <text evidence="2">The sequence shown here is derived from an EMBL/GenBank/DDBJ whole genome shotgun (WGS) entry which is preliminary data.</text>
</comment>
<accession>T0ZZH1</accession>
<name>T0ZZH1_9ZZZZ</name>
<reference evidence="2" key="2">
    <citation type="journal article" date="2014" name="ISME J.">
        <title>Microbial stratification in low pH oxic and suboxic macroscopic growths along an acid mine drainage.</title>
        <authorList>
            <person name="Mendez-Garcia C."/>
            <person name="Mesa V."/>
            <person name="Sprenger R.R."/>
            <person name="Richter M."/>
            <person name="Diez M.S."/>
            <person name="Solano J."/>
            <person name="Bargiela R."/>
            <person name="Golyshina O.V."/>
            <person name="Manteca A."/>
            <person name="Ramos J.L."/>
            <person name="Gallego J.R."/>
            <person name="Llorente I."/>
            <person name="Martins Dos Santos V.A."/>
            <person name="Jensen O.N."/>
            <person name="Pelaez A.I."/>
            <person name="Sanchez J."/>
            <person name="Ferrer M."/>
        </authorList>
    </citation>
    <scope>NUCLEOTIDE SEQUENCE</scope>
</reference>
<dbReference type="AlphaFoldDB" id="T0ZZH1"/>
<organism evidence="2">
    <name type="scientific">mine drainage metagenome</name>
    <dbReference type="NCBI Taxonomy" id="410659"/>
    <lineage>
        <taxon>unclassified sequences</taxon>
        <taxon>metagenomes</taxon>
        <taxon>ecological metagenomes</taxon>
    </lineage>
</organism>
<dbReference type="Pfam" id="PF01864">
    <property type="entry name" value="CarS-like"/>
    <property type="match status" value="1"/>
</dbReference>
<feature type="transmembrane region" description="Helical" evidence="1">
    <location>
        <begin position="140"/>
        <end position="162"/>
    </location>
</feature>
<dbReference type="EMBL" id="AUZY01007389">
    <property type="protein sequence ID" value="EQD50018.1"/>
    <property type="molecule type" value="Genomic_DNA"/>
</dbReference>